<protein>
    <submittedName>
        <fullName evidence="3">Uncharacterized protein</fullName>
    </submittedName>
</protein>
<sequence length="261" mass="29036">MITEIDPQGLLGTQSKFYKNHFTFFNQQIDKVEEFPAWRALERKEHVNYRISLTSFEPSYYFAEYKRHKLAHHICEETAKQLAEQLAEVNKRIQDTELAKRQIDSCQQGRSSFTPYPPRFGSSSHPFQQGRGKTPSPSSALPAEGAMSSPSTMMAASQTNPNGSGSRTRTFGPQTVPNMYASNGTEEAPDASTAMTDYMCAASVARTTQPSPAPPPIETTDVDSFLATAIPPRLAYTRLIPDIIQCPPLKHVPRSDDKLFS</sequence>
<feature type="compositionally biased region" description="Polar residues" evidence="2">
    <location>
        <begin position="104"/>
        <end position="114"/>
    </location>
</feature>
<evidence type="ECO:0000313" key="3">
    <source>
        <dbReference type="EMBL" id="KAK0467447.1"/>
    </source>
</evidence>
<gene>
    <name evidence="3" type="ORF">IW261DRAFT_1574179</name>
</gene>
<organism evidence="3 4">
    <name type="scientific">Armillaria novae-zelandiae</name>
    <dbReference type="NCBI Taxonomy" id="153914"/>
    <lineage>
        <taxon>Eukaryota</taxon>
        <taxon>Fungi</taxon>
        <taxon>Dikarya</taxon>
        <taxon>Basidiomycota</taxon>
        <taxon>Agaricomycotina</taxon>
        <taxon>Agaricomycetes</taxon>
        <taxon>Agaricomycetidae</taxon>
        <taxon>Agaricales</taxon>
        <taxon>Marasmiineae</taxon>
        <taxon>Physalacriaceae</taxon>
        <taxon>Armillaria</taxon>
    </lineage>
</organism>
<dbReference type="Proteomes" id="UP001175227">
    <property type="component" value="Unassembled WGS sequence"/>
</dbReference>
<reference evidence="3" key="1">
    <citation type="submission" date="2023-06" db="EMBL/GenBank/DDBJ databases">
        <authorList>
            <consortium name="Lawrence Berkeley National Laboratory"/>
            <person name="Ahrendt S."/>
            <person name="Sahu N."/>
            <person name="Indic B."/>
            <person name="Wong-Bajracharya J."/>
            <person name="Merenyi Z."/>
            <person name="Ke H.-M."/>
            <person name="Monk M."/>
            <person name="Kocsube S."/>
            <person name="Drula E."/>
            <person name="Lipzen A."/>
            <person name="Balint B."/>
            <person name="Henrissat B."/>
            <person name="Andreopoulos B."/>
            <person name="Martin F.M."/>
            <person name="Harder C.B."/>
            <person name="Rigling D."/>
            <person name="Ford K.L."/>
            <person name="Foster G.D."/>
            <person name="Pangilinan J."/>
            <person name="Papanicolaou A."/>
            <person name="Barry K."/>
            <person name="LaButti K."/>
            <person name="Viragh M."/>
            <person name="Koriabine M."/>
            <person name="Yan M."/>
            <person name="Riley R."/>
            <person name="Champramary S."/>
            <person name="Plett K.L."/>
            <person name="Tsai I.J."/>
            <person name="Slot J."/>
            <person name="Sipos G."/>
            <person name="Plett J."/>
            <person name="Nagy L.G."/>
            <person name="Grigoriev I.V."/>
        </authorList>
    </citation>
    <scope>NUCLEOTIDE SEQUENCE</scope>
    <source>
        <strain evidence="3">ICMP 16352</strain>
    </source>
</reference>
<dbReference type="EMBL" id="JAUEPR010000077">
    <property type="protein sequence ID" value="KAK0467447.1"/>
    <property type="molecule type" value="Genomic_DNA"/>
</dbReference>
<accession>A0AA39NKU1</accession>
<keyword evidence="4" id="KW-1185">Reference proteome</keyword>
<evidence type="ECO:0000313" key="4">
    <source>
        <dbReference type="Proteomes" id="UP001175227"/>
    </source>
</evidence>
<feature type="coiled-coil region" evidence="1">
    <location>
        <begin position="72"/>
        <end position="99"/>
    </location>
</feature>
<evidence type="ECO:0000256" key="2">
    <source>
        <dbReference type="SAM" id="MobiDB-lite"/>
    </source>
</evidence>
<feature type="compositionally biased region" description="Low complexity" evidence="2">
    <location>
        <begin position="146"/>
        <end position="157"/>
    </location>
</feature>
<dbReference type="AlphaFoldDB" id="A0AA39NKU1"/>
<evidence type="ECO:0000256" key="1">
    <source>
        <dbReference type="SAM" id="Coils"/>
    </source>
</evidence>
<keyword evidence="1" id="KW-0175">Coiled coil</keyword>
<name>A0AA39NKU1_9AGAR</name>
<comment type="caution">
    <text evidence="3">The sequence shown here is derived from an EMBL/GenBank/DDBJ whole genome shotgun (WGS) entry which is preliminary data.</text>
</comment>
<proteinExistence type="predicted"/>
<feature type="region of interest" description="Disordered" evidence="2">
    <location>
        <begin position="101"/>
        <end position="168"/>
    </location>
</feature>
<feature type="compositionally biased region" description="Polar residues" evidence="2">
    <location>
        <begin position="158"/>
        <end position="168"/>
    </location>
</feature>